<sequence>MLHRKTIKIFLIDGDPNGRMACELSNWTGKAYRIPRIAIKDSVDRPELNGTGVYFLFGEDEESIPAVYIGEAESILSRLNQHVKEKDFWNEVIVFISKDDYLNKAHVKYLENKFYLMAKQANRYHVLNGNIPPAPSLSESDQAEMEEYIFHSKILMSTLGHKVFEEAYQPKENKDPIEKLFRLQSNRGAEGTGSPSSDGFVVLAGSECAISTVESFSGGYSKLREKLINQEVIKNINNKLTFVQDYVFSSPSAAAAILLGRKANGLTEWRLKDGRTLKEIESE</sequence>
<evidence type="ECO:0000259" key="1">
    <source>
        <dbReference type="Pfam" id="PF14267"/>
    </source>
</evidence>
<accession>A0ABV8X1M2</accession>
<dbReference type="InterPro" id="IPR025579">
    <property type="entry name" value="DUF4357"/>
</dbReference>
<name>A0ABV8X1M2_9LACT</name>
<evidence type="ECO:0000313" key="2">
    <source>
        <dbReference type="EMBL" id="MFC4409019.1"/>
    </source>
</evidence>
<reference evidence="3" key="1">
    <citation type="journal article" date="2019" name="Int. J. Syst. Evol. Microbiol.">
        <title>The Global Catalogue of Microorganisms (GCM) 10K type strain sequencing project: providing services to taxonomists for standard genome sequencing and annotation.</title>
        <authorList>
            <consortium name="The Broad Institute Genomics Platform"/>
            <consortium name="The Broad Institute Genome Sequencing Center for Infectious Disease"/>
            <person name="Wu L."/>
            <person name="Ma J."/>
        </authorList>
    </citation>
    <scope>NUCLEOTIDE SEQUENCE [LARGE SCALE GENOMIC DNA]</scope>
    <source>
        <strain evidence="3">CCUG 59778</strain>
    </source>
</reference>
<evidence type="ECO:0000313" key="3">
    <source>
        <dbReference type="Proteomes" id="UP001595817"/>
    </source>
</evidence>
<organism evidence="2 3">
    <name type="scientific">Chungangia koreensis</name>
    <dbReference type="NCBI Taxonomy" id="752657"/>
    <lineage>
        <taxon>Bacteria</taxon>
        <taxon>Bacillati</taxon>
        <taxon>Bacillota</taxon>
        <taxon>Bacilli</taxon>
        <taxon>Lactobacillales</taxon>
        <taxon>Chungangia</taxon>
    </lineage>
</organism>
<dbReference type="Proteomes" id="UP001595817">
    <property type="component" value="Unassembled WGS sequence"/>
</dbReference>
<gene>
    <name evidence="2" type="ORF">ACFOZY_01075</name>
</gene>
<proteinExistence type="predicted"/>
<feature type="domain" description="DUF4357" evidence="1">
    <location>
        <begin position="224"/>
        <end position="277"/>
    </location>
</feature>
<dbReference type="Pfam" id="PF14267">
    <property type="entry name" value="DUF4357"/>
    <property type="match status" value="1"/>
</dbReference>
<dbReference type="EMBL" id="JBHSEC010000001">
    <property type="protein sequence ID" value="MFC4409019.1"/>
    <property type="molecule type" value="Genomic_DNA"/>
</dbReference>
<protein>
    <submittedName>
        <fullName evidence="2">GIY-YIG nuclease family protein</fullName>
    </submittedName>
</protein>
<comment type="caution">
    <text evidence="2">The sequence shown here is derived from an EMBL/GenBank/DDBJ whole genome shotgun (WGS) entry which is preliminary data.</text>
</comment>
<dbReference type="RefSeq" id="WP_378151331.1">
    <property type="nucleotide sequence ID" value="NZ_JBHSEC010000001.1"/>
</dbReference>
<dbReference type="CDD" id="cd10447">
    <property type="entry name" value="GIY-YIG_unchar_2"/>
    <property type="match status" value="1"/>
</dbReference>
<keyword evidence="3" id="KW-1185">Reference proteome</keyword>